<evidence type="ECO:0000313" key="2">
    <source>
        <dbReference type="EMBL" id="VIO65473.1"/>
    </source>
</evidence>
<accession>A0A508SSV6</accession>
<dbReference type="EMBL" id="CAADFC020000004">
    <property type="protein sequence ID" value="VIO65473.1"/>
    <property type="molecule type" value="Genomic_DNA"/>
</dbReference>
<reference evidence="2" key="1">
    <citation type="submission" date="2019-02" db="EMBL/GenBank/DDBJ databases">
        <authorList>
            <person name="Pothier F.J."/>
        </authorList>
    </citation>
    <scope>NUCLEOTIDE SEQUENCE</scope>
    <source>
        <strain evidence="2">CI-1B</strain>
    </source>
</reference>
<dbReference type="AlphaFoldDB" id="A0A508SSV6"/>
<dbReference type="InterPro" id="IPR032710">
    <property type="entry name" value="NTF2-like_dom_sf"/>
</dbReference>
<sequence>MPSLKTLQAFADTVEANDHVGAIKNFYAADARTQENDGERRVGREALAAREAAVLAAVAGVKTTRLGPLLLDGDHSAICWRFEFTGKDGKVRSMEEVAWQTWRGEELIEERFFYDPAQMGR</sequence>
<dbReference type="RefSeq" id="WP_139857313.1">
    <property type="nucleotide sequence ID" value="NZ_CAADFC020000004.1"/>
</dbReference>
<dbReference type="Gene3D" id="3.10.450.50">
    <property type="match status" value="1"/>
</dbReference>
<dbReference type="InterPro" id="IPR037401">
    <property type="entry name" value="SnoaL-like"/>
</dbReference>
<gene>
    <name evidence="2" type="ORF">CI1B_05750</name>
</gene>
<dbReference type="Proteomes" id="UP000328092">
    <property type="component" value="Unassembled WGS sequence"/>
</dbReference>
<dbReference type="SUPFAM" id="SSF54427">
    <property type="entry name" value="NTF2-like"/>
    <property type="match status" value="1"/>
</dbReference>
<comment type="caution">
    <text evidence="2">The sequence shown here is derived from an EMBL/GenBank/DDBJ whole genome shotgun (WGS) entry which is preliminary data.</text>
</comment>
<dbReference type="PANTHER" id="PTHR34003:SF2">
    <property type="entry name" value="SNOAL-LIKE DOMAIN-CONTAINING PROTEIN"/>
    <property type="match status" value="1"/>
</dbReference>
<proteinExistence type="predicted"/>
<protein>
    <recommendedName>
        <fullName evidence="1">SnoaL-like domain-containing protein</fullName>
    </recommendedName>
</protein>
<dbReference type="Pfam" id="PF12680">
    <property type="entry name" value="SnoaL_2"/>
    <property type="match status" value="1"/>
</dbReference>
<evidence type="ECO:0000259" key="1">
    <source>
        <dbReference type="Pfam" id="PF12680"/>
    </source>
</evidence>
<name>A0A508SSV6_9BRAD</name>
<evidence type="ECO:0000313" key="3">
    <source>
        <dbReference type="Proteomes" id="UP000328092"/>
    </source>
</evidence>
<dbReference type="PANTHER" id="PTHR34003">
    <property type="entry name" value="BLL2395 PROTEIN"/>
    <property type="match status" value="1"/>
</dbReference>
<keyword evidence="3" id="KW-1185">Reference proteome</keyword>
<dbReference type="OrthoDB" id="9803684at2"/>
<feature type="domain" description="SnoaL-like" evidence="1">
    <location>
        <begin position="8"/>
        <end position="106"/>
    </location>
</feature>
<organism evidence="2 3">
    <name type="scientific">Bradyrhizobium ivorense</name>
    <dbReference type="NCBI Taxonomy" id="2511166"/>
    <lineage>
        <taxon>Bacteria</taxon>
        <taxon>Pseudomonadati</taxon>
        <taxon>Pseudomonadota</taxon>
        <taxon>Alphaproteobacteria</taxon>
        <taxon>Hyphomicrobiales</taxon>
        <taxon>Nitrobacteraceae</taxon>
        <taxon>Bradyrhizobium</taxon>
    </lineage>
</organism>